<dbReference type="GO" id="GO:0016787">
    <property type="term" value="F:hydrolase activity"/>
    <property type="evidence" value="ECO:0007669"/>
    <property type="project" value="UniProtKB-KW"/>
</dbReference>
<keyword evidence="2" id="KW-0479">Metal-binding</keyword>
<dbReference type="RefSeq" id="WP_397081441.1">
    <property type="nucleotide sequence ID" value="NZ_JBITGY010000003.1"/>
</dbReference>
<evidence type="ECO:0000256" key="1">
    <source>
        <dbReference type="ARBA" id="ARBA00010211"/>
    </source>
</evidence>
<dbReference type="InterPro" id="IPR011234">
    <property type="entry name" value="Fumarylacetoacetase-like_C"/>
</dbReference>
<protein>
    <submittedName>
        <fullName evidence="5">Fumarylacetoacetate hydrolase family protein</fullName>
    </submittedName>
</protein>
<evidence type="ECO:0000256" key="3">
    <source>
        <dbReference type="SAM" id="MobiDB-lite"/>
    </source>
</evidence>
<comment type="similarity">
    <text evidence="1">Belongs to the FAH family.</text>
</comment>
<dbReference type="Pfam" id="PF01557">
    <property type="entry name" value="FAA_hydrolase"/>
    <property type="match status" value="1"/>
</dbReference>
<feature type="region of interest" description="Disordered" evidence="3">
    <location>
        <begin position="247"/>
        <end position="273"/>
    </location>
</feature>
<proteinExistence type="inferred from homology"/>
<dbReference type="Gene3D" id="3.90.850.10">
    <property type="entry name" value="Fumarylacetoacetase-like, C-terminal domain"/>
    <property type="match status" value="1"/>
</dbReference>
<evidence type="ECO:0000256" key="2">
    <source>
        <dbReference type="ARBA" id="ARBA00022723"/>
    </source>
</evidence>
<dbReference type="Proteomes" id="UP001612741">
    <property type="component" value="Unassembled WGS sequence"/>
</dbReference>
<name>A0ABW7YUL8_9ACTN</name>
<comment type="caution">
    <text evidence="5">The sequence shown here is derived from an EMBL/GenBank/DDBJ whole genome shotgun (WGS) entry which is preliminary data.</text>
</comment>
<feature type="domain" description="Fumarylacetoacetase-like C-terminal" evidence="4">
    <location>
        <begin position="63"/>
        <end position="268"/>
    </location>
</feature>
<reference evidence="5 6" key="1">
    <citation type="submission" date="2024-10" db="EMBL/GenBank/DDBJ databases">
        <title>The Natural Products Discovery Center: Release of the First 8490 Sequenced Strains for Exploring Actinobacteria Biosynthetic Diversity.</title>
        <authorList>
            <person name="Kalkreuter E."/>
            <person name="Kautsar S.A."/>
            <person name="Yang D."/>
            <person name="Bader C.D."/>
            <person name="Teijaro C.N."/>
            <person name="Fluegel L."/>
            <person name="Davis C.M."/>
            <person name="Simpson J.R."/>
            <person name="Lauterbach L."/>
            <person name="Steele A.D."/>
            <person name="Gui C."/>
            <person name="Meng S."/>
            <person name="Li G."/>
            <person name="Viehrig K."/>
            <person name="Ye F."/>
            <person name="Su P."/>
            <person name="Kiefer A.F."/>
            <person name="Nichols A."/>
            <person name="Cepeda A.J."/>
            <person name="Yan W."/>
            <person name="Fan B."/>
            <person name="Jiang Y."/>
            <person name="Adhikari A."/>
            <person name="Zheng C.-J."/>
            <person name="Schuster L."/>
            <person name="Cowan T.M."/>
            <person name="Smanski M.J."/>
            <person name="Chevrette M.G."/>
            <person name="De Carvalho L.P.S."/>
            <person name="Shen B."/>
        </authorList>
    </citation>
    <scope>NUCLEOTIDE SEQUENCE [LARGE SCALE GENOMIC DNA]</scope>
    <source>
        <strain evidence="5 6">NPDC050545</strain>
    </source>
</reference>
<gene>
    <name evidence="5" type="ORF">ACIBG2_12395</name>
</gene>
<evidence type="ECO:0000259" key="4">
    <source>
        <dbReference type="Pfam" id="PF01557"/>
    </source>
</evidence>
<dbReference type="PANTHER" id="PTHR42796">
    <property type="entry name" value="FUMARYLACETOACETATE HYDROLASE DOMAIN-CONTAINING PROTEIN 2A-RELATED"/>
    <property type="match status" value="1"/>
</dbReference>
<accession>A0ABW7YUL8</accession>
<dbReference type="SUPFAM" id="SSF56529">
    <property type="entry name" value="FAH"/>
    <property type="match status" value="1"/>
</dbReference>
<dbReference type="InterPro" id="IPR036663">
    <property type="entry name" value="Fumarylacetoacetase_C_sf"/>
</dbReference>
<sequence length="273" mass="28935">MRFGTVRVGQTRMAAEERDGRWYALDIPPGTALEAVLATGLGAATATRRLDGAAPVRPLRPGKIVAIGLNYLDHIREAGMDEPERPLMFAKFPSSVIGPGEPIVIDGTLTARVDWEVELAAVIGAPIRHASPAEALAGVAGYTVANDVSARDLQFADGQWTRGKSLDTFCPLGPVIVSPDELGDPQALRLWTRVNGETVQDSSTAEMLFGVGELLAFCSRAFTLEPGDVVLTGTPWGCGEFMTPRRSLRPGDTVETGVEGIGTLTNPVEGAAR</sequence>
<dbReference type="EMBL" id="JBITGY010000003">
    <property type="protein sequence ID" value="MFI6498184.1"/>
    <property type="molecule type" value="Genomic_DNA"/>
</dbReference>
<keyword evidence="6" id="KW-1185">Reference proteome</keyword>
<organism evidence="5 6">
    <name type="scientific">Nonomuraea typhae</name>
    <dbReference type="NCBI Taxonomy" id="2603600"/>
    <lineage>
        <taxon>Bacteria</taxon>
        <taxon>Bacillati</taxon>
        <taxon>Actinomycetota</taxon>
        <taxon>Actinomycetes</taxon>
        <taxon>Streptosporangiales</taxon>
        <taxon>Streptosporangiaceae</taxon>
        <taxon>Nonomuraea</taxon>
    </lineage>
</organism>
<evidence type="ECO:0000313" key="5">
    <source>
        <dbReference type="EMBL" id="MFI6498184.1"/>
    </source>
</evidence>
<dbReference type="PANTHER" id="PTHR42796:SF4">
    <property type="entry name" value="FUMARYLACETOACETATE HYDROLASE DOMAIN-CONTAINING PROTEIN 2A"/>
    <property type="match status" value="1"/>
</dbReference>
<dbReference type="InterPro" id="IPR051121">
    <property type="entry name" value="FAH"/>
</dbReference>
<keyword evidence="5" id="KW-0378">Hydrolase</keyword>
<evidence type="ECO:0000313" key="6">
    <source>
        <dbReference type="Proteomes" id="UP001612741"/>
    </source>
</evidence>